<dbReference type="EMBL" id="BOVJ01000033">
    <property type="protein sequence ID" value="GIQ62489.1"/>
    <property type="molecule type" value="Genomic_DNA"/>
</dbReference>
<accession>A0ABQ4N2U8</accession>
<dbReference type="SUPFAM" id="SSF52540">
    <property type="entry name" value="P-loop containing nucleoside triphosphate hydrolases"/>
    <property type="match status" value="1"/>
</dbReference>
<keyword evidence="1" id="KW-0813">Transport</keyword>
<feature type="domain" description="ABC transporter" evidence="5">
    <location>
        <begin position="2"/>
        <end position="238"/>
    </location>
</feature>
<keyword evidence="7" id="KW-1185">Reference proteome</keyword>
<evidence type="ECO:0000313" key="7">
    <source>
        <dbReference type="Proteomes" id="UP000680304"/>
    </source>
</evidence>
<evidence type="ECO:0000313" key="6">
    <source>
        <dbReference type="EMBL" id="GIQ62489.1"/>
    </source>
</evidence>
<dbReference type="InterPro" id="IPR017871">
    <property type="entry name" value="ABC_transporter-like_CS"/>
</dbReference>
<name>A0ABQ4N2U8_9BACL</name>
<dbReference type="PROSITE" id="PS50893">
    <property type="entry name" value="ABC_TRANSPORTER_2"/>
    <property type="match status" value="1"/>
</dbReference>
<dbReference type="GO" id="GO:0005524">
    <property type="term" value="F:ATP binding"/>
    <property type="evidence" value="ECO:0007669"/>
    <property type="project" value="UniProtKB-KW"/>
</dbReference>
<gene>
    <name evidence="6" type="ORF">PACILC2_10570</name>
</gene>
<dbReference type="Gene3D" id="3.40.50.300">
    <property type="entry name" value="P-loop containing nucleotide triphosphate hydrolases"/>
    <property type="match status" value="1"/>
</dbReference>
<dbReference type="PANTHER" id="PTHR42794">
    <property type="entry name" value="HEMIN IMPORT ATP-BINDING PROTEIN HMUV"/>
    <property type="match status" value="1"/>
</dbReference>
<keyword evidence="4" id="KW-1278">Translocase</keyword>
<keyword evidence="2" id="KW-0547">Nucleotide-binding</keyword>
<dbReference type="InterPro" id="IPR003439">
    <property type="entry name" value="ABC_transporter-like_ATP-bd"/>
</dbReference>
<evidence type="ECO:0000256" key="4">
    <source>
        <dbReference type="ARBA" id="ARBA00022967"/>
    </source>
</evidence>
<dbReference type="Pfam" id="PF00005">
    <property type="entry name" value="ABC_tran"/>
    <property type="match status" value="1"/>
</dbReference>
<dbReference type="SMART" id="SM00382">
    <property type="entry name" value="AAA"/>
    <property type="match status" value="1"/>
</dbReference>
<keyword evidence="3 6" id="KW-0067">ATP-binding</keyword>
<dbReference type="CDD" id="cd03214">
    <property type="entry name" value="ABC_Iron-Siderophores_B12_Hemin"/>
    <property type="match status" value="1"/>
</dbReference>
<dbReference type="RefSeq" id="WP_213527788.1">
    <property type="nucleotide sequence ID" value="NZ_BOVJ01000033.1"/>
</dbReference>
<comment type="caution">
    <text evidence="6">The sequence shown here is derived from an EMBL/GenBank/DDBJ whole genome shotgun (WGS) entry which is preliminary data.</text>
</comment>
<sequence length="259" mass="28373">MIEARNVSYRLQGVQVLKELSFSLAGGGLHGIIGPNGAGKSTLLRLISAVETPDEGELLLDGRRSDRYSRKEAARWIAMLQQGGLPPAGFTVREIVAMGRYPFQNWLGEEKEDPSALIDEALETMGLLGLQNRRMDQLSGGERQRVALAKAMVQQPRLLLLDEPTTYLDIGYQVQLLDTVRRWQRSRGLTAVAALHDLNLAALYCDDLLVLHEGKVVAFGTPSEVLTADMLKRVYGTEAAIITHPGTGAPQVLLQTMKG</sequence>
<evidence type="ECO:0000256" key="1">
    <source>
        <dbReference type="ARBA" id="ARBA00022448"/>
    </source>
</evidence>
<proteinExistence type="predicted"/>
<dbReference type="InterPro" id="IPR027417">
    <property type="entry name" value="P-loop_NTPase"/>
</dbReference>
<evidence type="ECO:0000259" key="5">
    <source>
        <dbReference type="PROSITE" id="PS50893"/>
    </source>
</evidence>
<evidence type="ECO:0000256" key="3">
    <source>
        <dbReference type="ARBA" id="ARBA00022840"/>
    </source>
</evidence>
<dbReference type="Proteomes" id="UP000680304">
    <property type="component" value="Unassembled WGS sequence"/>
</dbReference>
<reference evidence="6 7" key="1">
    <citation type="submission" date="2021-04" db="EMBL/GenBank/DDBJ databases">
        <title>Draft genome sequence of Paenibacillus cisolokensis, LC2-13A.</title>
        <authorList>
            <person name="Uke A."/>
            <person name="Chhe C."/>
            <person name="Baramee S."/>
            <person name="Kosugi A."/>
        </authorList>
    </citation>
    <scope>NUCLEOTIDE SEQUENCE [LARGE SCALE GENOMIC DNA]</scope>
    <source>
        <strain evidence="6 7">LC2-13A</strain>
    </source>
</reference>
<protein>
    <submittedName>
        <fullName evidence="6">ABC transporter ATP-binding protein</fullName>
    </submittedName>
</protein>
<evidence type="ECO:0000256" key="2">
    <source>
        <dbReference type="ARBA" id="ARBA00022741"/>
    </source>
</evidence>
<dbReference type="InterPro" id="IPR003593">
    <property type="entry name" value="AAA+_ATPase"/>
</dbReference>
<organism evidence="6 7">
    <name type="scientific">Paenibacillus cisolokensis</name>
    <dbReference type="NCBI Taxonomy" id="1658519"/>
    <lineage>
        <taxon>Bacteria</taxon>
        <taxon>Bacillati</taxon>
        <taxon>Bacillota</taxon>
        <taxon>Bacilli</taxon>
        <taxon>Bacillales</taxon>
        <taxon>Paenibacillaceae</taxon>
        <taxon>Paenibacillus</taxon>
    </lineage>
</organism>
<dbReference type="PROSITE" id="PS00211">
    <property type="entry name" value="ABC_TRANSPORTER_1"/>
    <property type="match status" value="1"/>
</dbReference>
<dbReference type="PANTHER" id="PTHR42794:SF1">
    <property type="entry name" value="HEMIN IMPORT ATP-BINDING PROTEIN HMUV"/>
    <property type="match status" value="1"/>
</dbReference>